<proteinExistence type="predicted"/>
<gene>
    <name evidence="1" type="ORF">DXU93_03735</name>
</gene>
<accession>A0A3E1EZE5</accession>
<dbReference type="Proteomes" id="UP000257127">
    <property type="component" value="Unassembled WGS sequence"/>
</dbReference>
<reference evidence="1 2" key="1">
    <citation type="submission" date="2018-08" db="EMBL/GenBank/DDBJ databases">
        <title>The draft genome squence of Brumimicrobium sp. N62.</title>
        <authorList>
            <person name="Du Z.-J."/>
            <person name="Luo H.-R."/>
        </authorList>
    </citation>
    <scope>NUCLEOTIDE SEQUENCE [LARGE SCALE GENOMIC DNA]</scope>
    <source>
        <strain evidence="1 2">N62</strain>
    </source>
</reference>
<dbReference type="EMBL" id="QURB01000002">
    <property type="protein sequence ID" value="RFC54942.1"/>
    <property type="molecule type" value="Genomic_DNA"/>
</dbReference>
<evidence type="ECO:0000313" key="1">
    <source>
        <dbReference type="EMBL" id="RFC54942.1"/>
    </source>
</evidence>
<dbReference type="Pfam" id="PF07505">
    <property type="entry name" value="DUF5131"/>
    <property type="match status" value="1"/>
</dbReference>
<keyword evidence="2" id="KW-1185">Reference proteome</keyword>
<organism evidence="1 2">
    <name type="scientific">Brumimicrobium aurantiacum</name>
    <dbReference type="NCBI Taxonomy" id="1737063"/>
    <lineage>
        <taxon>Bacteria</taxon>
        <taxon>Pseudomonadati</taxon>
        <taxon>Bacteroidota</taxon>
        <taxon>Flavobacteriia</taxon>
        <taxon>Flavobacteriales</taxon>
        <taxon>Crocinitomicaceae</taxon>
        <taxon>Brumimicrobium</taxon>
    </lineage>
</organism>
<sequence length="248" mass="28688">MMKKSKIEWTEETWNPTTGCTKVSAGCKHCYAETMAKRLKAMGAPGYDNGFKFSMMPERLEQPLKKKKPTKYFVNSMSDLFHEEMDPLFLDKIMGVMDLTPQHVYQILTKRETAMFDYFQHRKIPDNIWLGVTCEDKKHGVPRIDKLRNIPAKIKFLSVEPLLEDIGEIDLTGIDWVIVGGESGPKARPMDKEWALNVKRQCEEQNVAFFFKQWGTWGADGVKRSKKSNGRILEGQEWNEYPESILTE</sequence>
<protein>
    <submittedName>
        <fullName evidence="1">Phage Gp37/Gp68 family protein</fullName>
    </submittedName>
</protein>
<dbReference type="OrthoDB" id="9787478at2"/>
<dbReference type="InterPro" id="IPR011101">
    <property type="entry name" value="DUF5131"/>
</dbReference>
<comment type="caution">
    <text evidence="1">The sequence shown here is derived from an EMBL/GenBank/DDBJ whole genome shotgun (WGS) entry which is preliminary data.</text>
</comment>
<name>A0A3E1EZE5_9FLAO</name>
<dbReference type="AlphaFoldDB" id="A0A3E1EZE5"/>
<evidence type="ECO:0000313" key="2">
    <source>
        <dbReference type="Proteomes" id="UP000257127"/>
    </source>
</evidence>